<accession>A0A5B7DVP6</accession>
<reference evidence="2 3" key="1">
    <citation type="submission" date="2019-05" db="EMBL/GenBank/DDBJ databases">
        <title>Another draft genome of Portunus trituberculatus and its Hox gene families provides insights of decapod evolution.</title>
        <authorList>
            <person name="Jeong J.-H."/>
            <person name="Song I."/>
            <person name="Kim S."/>
            <person name="Choi T."/>
            <person name="Kim D."/>
            <person name="Ryu S."/>
            <person name="Kim W."/>
        </authorList>
    </citation>
    <scope>NUCLEOTIDE SEQUENCE [LARGE SCALE GENOMIC DNA]</scope>
    <source>
        <tissue evidence="2">Muscle</tissue>
    </source>
</reference>
<feature type="region of interest" description="Disordered" evidence="1">
    <location>
        <begin position="16"/>
        <end position="67"/>
    </location>
</feature>
<evidence type="ECO:0000256" key="1">
    <source>
        <dbReference type="SAM" id="MobiDB-lite"/>
    </source>
</evidence>
<name>A0A5B7DVP6_PORTR</name>
<keyword evidence="3" id="KW-1185">Reference proteome</keyword>
<evidence type="ECO:0000313" key="3">
    <source>
        <dbReference type="Proteomes" id="UP000324222"/>
    </source>
</evidence>
<dbReference type="EMBL" id="VSRR010001427">
    <property type="protein sequence ID" value="MPC25179.1"/>
    <property type="molecule type" value="Genomic_DNA"/>
</dbReference>
<gene>
    <name evidence="2" type="ORF">E2C01_018282</name>
</gene>
<protein>
    <submittedName>
        <fullName evidence="2">Uncharacterized protein</fullName>
    </submittedName>
</protein>
<evidence type="ECO:0000313" key="2">
    <source>
        <dbReference type="EMBL" id="MPC25179.1"/>
    </source>
</evidence>
<proteinExistence type="predicted"/>
<comment type="caution">
    <text evidence="2">The sequence shown here is derived from an EMBL/GenBank/DDBJ whole genome shotgun (WGS) entry which is preliminary data.</text>
</comment>
<dbReference type="AlphaFoldDB" id="A0A5B7DVP6"/>
<feature type="compositionally biased region" description="Basic and acidic residues" evidence="1">
    <location>
        <begin position="52"/>
        <end position="67"/>
    </location>
</feature>
<organism evidence="2 3">
    <name type="scientific">Portunus trituberculatus</name>
    <name type="common">Swimming crab</name>
    <name type="synonym">Neptunus trituberculatus</name>
    <dbReference type="NCBI Taxonomy" id="210409"/>
    <lineage>
        <taxon>Eukaryota</taxon>
        <taxon>Metazoa</taxon>
        <taxon>Ecdysozoa</taxon>
        <taxon>Arthropoda</taxon>
        <taxon>Crustacea</taxon>
        <taxon>Multicrustacea</taxon>
        <taxon>Malacostraca</taxon>
        <taxon>Eumalacostraca</taxon>
        <taxon>Eucarida</taxon>
        <taxon>Decapoda</taxon>
        <taxon>Pleocyemata</taxon>
        <taxon>Brachyura</taxon>
        <taxon>Eubrachyura</taxon>
        <taxon>Portunoidea</taxon>
        <taxon>Portunidae</taxon>
        <taxon>Portuninae</taxon>
        <taxon>Portunus</taxon>
    </lineage>
</organism>
<feature type="compositionally biased region" description="Gly residues" evidence="1">
    <location>
        <begin position="19"/>
        <end position="29"/>
    </location>
</feature>
<sequence>MRHKIQEQRARVAWVPCRGGDGLSSGGSGEQSEVEDQPITHHHTTTTTTTTKGEHKRKEGERQKWKE</sequence>
<dbReference type="Proteomes" id="UP000324222">
    <property type="component" value="Unassembled WGS sequence"/>
</dbReference>